<evidence type="ECO:0000256" key="1">
    <source>
        <dbReference type="ARBA" id="ARBA00006484"/>
    </source>
</evidence>
<dbReference type="InterPro" id="IPR002347">
    <property type="entry name" value="SDR_fam"/>
</dbReference>
<sequence length="258" mass="28271">MNRWAGKVAIVTGASSGIGVAISRSLVSHGIKVVGLARRVDKLQEIAQELGKDKFYPIQCDMRKEGDILKAFKFVEKQFGGADILVNNAGVNSNKKVIESDTEEYRKVIDTNLIAPAICSREAIQSLIKRKACGHIININSIAGLYAESLLMPLGMYPASKYGLRALSTELRHEIVLSNLDIKITSISPGAVYTEMIQSFFKDKSGEEIRQLVKSLEDKDIAEAMIYALGTPESVEIPEITIIPQKTAFCTVSAELTH</sequence>
<name>A0ABP1NU91_XYLVO</name>
<evidence type="ECO:0008006" key="6">
    <source>
        <dbReference type="Google" id="ProtNLM"/>
    </source>
</evidence>
<gene>
    <name evidence="4" type="ORF">XYLVIOL_LOCUS6693</name>
</gene>
<dbReference type="PRINTS" id="PR00081">
    <property type="entry name" value="GDHRDH"/>
</dbReference>
<dbReference type="PRINTS" id="PR00080">
    <property type="entry name" value="SDRFAMILY"/>
</dbReference>
<keyword evidence="5" id="KW-1185">Reference proteome</keyword>
<accession>A0ABP1NU91</accession>
<dbReference type="SUPFAM" id="SSF51735">
    <property type="entry name" value="NAD(P)-binding Rossmann-fold domains"/>
    <property type="match status" value="1"/>
</dbReference>
<evidence type="ECO:0000313" key="4">
    <source>
        <dbReference type="EMBL" id="CAL7944502.1"/>
    </source>
</evidence>
<dbReference type="PANTHER" id="PTHR43115">
    <property type="entry name" value="DEHYDROGENASE/REDUCTASE SDR FAMILY MEMBER 11"/>
    <property type="match status" value="1"/>
</dbReference>
<dbReference type="InterPro" id="IPR036291">
    <property type="entry name" value="NAD(P)-bd_dom_sf"/>
</dbReference>
<keyword evidence="2" id="KW-0560">Oxidoreductase</keyword>
<organism evidence="4 5">
    <name type="scientific">Xylocopa violacea</name>
    <name type="common">Violet carpenter bee</name>
    <name type="synonym">Apis violacea</name>
    <dbReference type="NCBI Taxonomy" id="135666"/>
    <lineage>
        <taxon>Eukaryota</taxon>
        <taxon>Metazoa</taxon>
        <taxon>Ecdysozoa</taxon>
        <taxon>Arthropoda</taxon>
        <taxon>Hexapoda</taxon>
        <taxon>Insecta</taxon>
        <taxon>Pterygota</taxon>
        <taxon>Neoptera</taxon>
        <taxon>Endopterygota</taxon>
        <taxon>Hymenoptera</taxon>
        <taxon>Apocrita</taxon>
        <taxon>Aculeata</taxon>
        <taxon>Apoidea</taxon>
        <taxon>Anthophila</taxon>
        <taxon>Apidae</taxon>
        <taxon>Xylocopa</taxon>
        <taxon>Xylocopa</taxon>
    </lineage>
</organism>
<dbReference type="Gene3D" id="3.40.50.720">
    <property type="entry name" value="NAD(P)-binding Rossmann-like Domain"/>
    <property type="match status" value="1"/>
</dbReference>
<reference evidence="4 5" key="1">
    <citation type="submission" date="2024-08" db="EMBL/GenBank/DDBJ databases">
        <authorList>
            <person name="Will J Nash"/>
            <person name="Angela Man"/>
            <person name="Seanna McTaggart"/>
            <person name="Kendall Baker"/>
            <person name="Tom Barker"/>
            <person name="Leah Catchpole"/>
            <person name="Alex Durrant"/>
            <person name="Karim Gharbi"/>
            <person name="Naomi Irish"/>
            <person name="Gemy Kaithakottil"/>
            <person name="Debby Ku"/>
            <person name="Aaliyah Providence"/>
            <person name="Felix Shaw"/>
            <person name="David Swarbreck"/>
            <person name="Chris Watkins"/>
            <person name="Ann M. McCartney"/>
            <person name="Giulio Formenti"/>
            <person name="Alice Mouton"/>
            <person name="Noel Vella"/>
            <person name="Bjorn M von Reumont"/>
            <person name="Adriana Vella"/>
            <person name="Wilfried Haerty"/>
        </authorList>
    </citation>
    <scope>NUCLEOTIDE SEQUENCE [LARGE SCALE GENOMIC DNA]</scope>
</reference>
<dbReference type="Proteomes" id="UP001642520">
    <property type="component" value="Unassembled WGS sequence"/>
</dbReference>
<dbReference type="Pfam" id="PF00106">
    <property type="entry name" value="adh_short"/>
    <property type="match status" value="1"/>
</dbReference>
<evidence type="ECO:0000313" key="5">
    <source>
        <dbReference type="Proteomes" id="UP001642520"/>
    </source>
</evidence>
<proteinExistence type="inferred from homology"/>
<dbReference type="EMBL" id="CAXAJV020001293">
    <property type="protein sequence ID" value="CAL7944502.1"/>
    <property type="molecule type" value="Genomic_DNA"/>
</dbReference>
<comment type="similarity">
    <text evidence="1 3">Belongs to the short-chain dehydrogenases/reductases (SDR) family.</text>
</comment>
<dbReference type="PANTHER" id="PTHR43115:SF4">
    <property type="entry name" value="DEHYDROGENASE_REDUCTASE SDR FAMILY MEMBER 11"/>
    <property type="match status" value="1"/>
</dbReference>
<evidence type="ECO:0000256" key="3">
    <source>
        <dbReference type="RuleBase" id="RU000363"/>
    </source>
</evidence>
<protein>
    <recommendedName>
        <fullName evidence="6">Dehydrogenase/reductase SDR family member 11</fullName>
    </recommendedName>
</protein>
<evidence type="ECO:0000256" key="2">
    <source>
        <dbReference type="ARBA" id="ARBA00023002"/>
    </source>
</evidence>
<comment type="caution">
    <text evidence="4">The sequence shown here is derived from an EMBL/GenBank/DDBJ whole genome shotgun (WGS) entry which is preliminary data.</text>
</comment>